<dbReference type="AlphaFoldDB" id="A0A151J490"/>
<keyword evidence="3" id="KW-1185">Reference proteome</keyword>
<dbReference type="EMBL" id="KQ980163">
    <property type="protein sequence ID" value="KYN17408.1"/>
    <property type="molecule type" value="Genomic_DNA"/>
</dbReference>
<organism evidence="2 3">
    <name type="scientific">Trachymyrmex cornetzi</name>
    <dbReference type="NCBI Taxonomy" id="471704"/>
    <lineage>
        <taxon>Eukaryota</taxon>
        <taxon>Metazoa</taxon>
        <taxon>Ecdysozoa</taxon>
        <taxon>Arthropoda</taxon>
        <taxon>Hexapoda</taxon>
        <taxon>Insecta</taxon>
        <taxon>Pterygota</taxon>
        <taxon>Neoptera</taxon>
        <taxon>Endopterygota</taxon>
        <taxon>Hymenoptera</taxon>
        <taxon>Apocrita</taxon>
        <taxon>Aculeata</taxon>
        <taxon>Formicoidea</taxon>
        <taxon>Formicidae</taxon>
        <taxon>Myrmicinae</taxon>
        <taxon>Trachymyrmex</taxon>
    </lineage>
</organism>
<evidence type="ECO:0008006" key="4">
    <source>
        <dbReference type="Google" id="ProtNLM"/>
    </source>
</evidence>
<protein>
    <recommendedName>
        <fullName evidence="4">Nucleic-acid-binding protein from mobile element jockey</fullName>
    </recommendedName>
</protein>
<evidence type="ECO:0000313" key="2">
    <source>
        <dbReference type="EMBL" id="KYN17408.1"/>
    </source>
</evidence>
<accession>A0A151J490</accession>
<dbReference type="Proteomes" id="UP000078492">
    <property type="component" value="Unassembled WGS sequence"/>
</dbReference>
<sequence>MIEVKSPDAANGLVTNNIFQKHNLRAFIPAFKVLRVGVIQDVPTQIDDESLKSSKTICIKHEVRPFIPRPRTCNACFRTGHVQNTCRGTPRCLYCGGGKHNESNETCQLQNGTPKCINCQGEHWANSSECPMIKKQHAIVNIAAVQNISIADAKAMVNSGKSSSMATSSPCNLTDFPDLPGGGSNEFIKPNRFGILGVDEQESDPPSYANVLRSRSPPRMRRAGPDVYGDDHSSYHQQRQKTSNNYGELHNHLNKPNGRIPNIFGNGVAFRDGSGTRSGLSGGAGGADAASGASELIFLISDIFTHFRNGDWPNILNSVIRLVRILSNMYGPPLSRRERGSSLPIWISRILRYTAIFSIQ</sequence>
<reference evidence="2 3" key="1">
    <citation type="submission" date="2015-09" db="EMBL/GenBank/DDBJ databases">
        <title>Trachymyrmex cornetzi WGS genome.</title>
        <authorList>
            <person name="Nygaard S."/>
            <person name="Hu H."/>
            <person name="Boomsma J."/>
            <person name="Zhang G."/>
        </authorList>
    </citation>
    <scope>NUCLEOTIDE SEQUENCE [LARGE SCALE GENOMIC DNA]</scope>
    <source>
        <strain evidence="2">Tcor2-1</strain>
        <tissue evidence="2">Whole body</tissue>
    </source>
</reference>
<evidence type="ECO:0000313" key="3">
    <source>
        <dbReference type="Proteomes" id="UP000078492"/>
    </source>
</evidence>
<proteinExistence type="predicted"/>
<gene>
    <name evidence="2" type="ORF">ALC57_10309</name>
</gene>
<evidence type="ECO:0000256" key="1">
    <source>
        <dbReference type="SAM" id="MobiDB-lite"/>
    </source>
</evidence>
<feature type="region of interest" description="Disordered" evidence="1">
    <location>
        <begin position="198"/>
        <end position="221"/>
    </location>
</feature>
<name>A0A151J490_9HYME</name>
<dbReference type="STRING" id="471704.A0A151J490"/>